<reference evidence="2" key="1">
    <citation type="submission" date="2022-03" db="EMBL/GenBank/DDBJ databases">
        <title>Draft genome sequence of Aduncisulcus paluster, a free-living microaerophilic Fornicata.</title>
        <authorList>
            <person name="Yuyama I."/>
            <person name="Kume K."/>
            <person name="Tamura T."/>
            <person name="Inagaki Y."/>
            <person name="Hashimoto T."/>
        </authorList>
    </citation>
    <scope>NUCLEOTIDE SEQUENCE</scope>
    <source>
        <strain evidence="2">NY0171</strain>
    </source>
</reference>
<dbReference type="Proteomes" id="UP001057375">
    <property type="component" value="Unassembled WGS sequence"/>
</dbReference>
<dbReference type="InterPro" id="IPR052160">
    <property type="entry name" value="Gypsy_RT_Integrase-like"/>
</dbReference>
<protein>
    <recommendedName>
        <fullName evidence="1">Integrase zinc-binding domain-containing protein</fullName>
    </recommendedName>
</protein>
<feature type="non-terminal residue" evidence="2">
    <location>
        <position position="209"/>
    </location>
</feature>
<gene>
    <name evidence="2" type="ORF">ADUPG1_002168</name>
</gene>
<dbReference type="InterPro" id="IPR036397">
    <property type="entry name" value="RNaseH_sf"/>
</dbReference>
<dbReference type="InterPro" id="IPR041588">
    <property type="entry name" value="Integrase_H2C2"/>
</dbReference>
<evidence type="ECO:0000313" key="2">
    <source>
        <dbReference type="EMBL" id="GKT32012.1"/>
    </source>
</evidence>
<accession>A0ABQ5KHN9</accession>
<organism evidence="2 3">
    <name type="scientific">Aduncisulcus paluster</name>
    <dbReference type="NCBI Taxonomy" id="2918883"/>
    <lineage>
        <taxon>Eukaryota</taxon>
        <taxon>Metamonada</taxon>
        <taxon>Carpediemonas-like organisms</taxon>
        <taxon>Aduncisulcus</taxon>
    </lineage>
</organism>
<dbReference type="EMBL" id="BQXS01002370">
    <property type="protein sequence ID" value="GKT32012.1"/>
    <property type="molecule type" value="Genomic_DNA"/>
</dbReference>
<dbReference type="PANTHER" id="PTHR47266">
    <property type="entry name" value="ENDONUCLEASE-RELATED"/>
    <property type="match status" value="1"/>
</dbReference>
<dbReference type="InterPro" id="IPR012337">
    <property type="entry name" value="RNaseH-like_sf"/>
</dbReference>
<dbReference type="Pfam" id="PF17921">
    <property type="entry name" value="Integrase_H2C2"/>
    <property type="match status" value="1"/>
</dbReference>
<proteinExistence type="predicted"/>
<dbReference type="SUPFAM" id="SSF53098">
    <property type="entry name" value="Ribonuclease H-like"/>
    <property type="match status" value="1"/>
</dbReference>
<dbReference type="Gene3D" id="3.30.420.10">
    <property type="entry name" value="Ribonuclease H-like superfamily/Ribonuclease H"/>
    <property type="match status" value="1"/>
</dbReference>
<sequence length="209" mass="23551">MPIHISGKSNGAADALSRLIKTFSPTVYALRRKFDHDNSFLRLIREAQSRVSIPESIKDKGKQNEDGVWEDEDGMIYVPEDADLHLQLIKEAHASFIGGHKGINATLRQLKKWKIAWRGIRKEISTFIKACLICQRERLTFDTLSSQGSTFVDKPFHLIAVDTIGPFSLSGKGNLYCLSVIDCFTRFIVLIPTKTVKAEEAADAMMDYF</sequence>
<evidence type="ECO:0000259" key="1">
    <source>
        <dbReference type="Pfam" id="PF17921"/>
    </source>
</evidence>
<comment type="caution">
    <text evidence="2">The sequence shown here is derived from an EMBL/GenBank/DDBJ whole genome shotgun (WGS) entry which is preliminary data.</text>
</comment>
<evidence type="ECO:0000313" key="3">
    <source>
        <dbReference type="Proteomes" id="UP001057375"/>
    </source>
</evidence>
<dbReference type="Gene3D" id="1.10.340.70">
    <property type="match status" value="1"/>
</dbReference>
<name>A0ABQ5KHN9_9EUKA</name>
<keyword evidence="3" id="KW-1185">Reference proteome</keyword>
<feature type="domain" description="Integrase zinc-binding" evidence="1">
    <location>
        <begin position="82"/>
        <end position="137"/>
    </location>
</feature>